<reference evidence="1 2" key="1">
    <citation type="journal article" date="2020" name="Int. J. Syst. Evol. Microbiol.">
        <title>Novel acetic acid bacteria from cider fermentations: Acetobacter conturbans sp. nov. and Acetobacter fallax sp. nov.</title>
        <authorList>
            <person name="Sombolestani A.S."/>
            <person name="Cleenwerck I."/>
            <person name="Cnockaert M."/>
            <person name="Borremans W."/>
            <person name="Wieme A.D."/>
            <person name="De Vuyst L."/>
            <person name="Vandamme P."/>
        </authorList>
    </citation>
    <scope>NUCLEOTIDE SEQUENCE [LARGE SCALE GENOMIC DNA]</scope>
    <source>
        <strain evidence="1 2">LMG 1627</strain>
    </source>
</reference>
<organism evidence="1 2">
    <name type="scientific">Acetobacter conturbans</name>
    <dbReference type="NCBI Taxonomy" id="1737472"/>
    <lineage>
        <taxon>Bacteria</taxon>
        <taxon>Pseudomonadati</taxon>
        <taxon>Pseudomonadota</taxon>
        <taxon>Alphaproteobacteria</taxon>
        <taxon>Acetobacterales</taxon>
        <taxon>Acetobacteraceae</taxon>
        <taxon>Acetobacter</taxon>
    </lineage>
</organism>
<evidence type="ECO:0000313" key="2">
    <source>
        <dbReference type="Proteomes" id="UP000631653"/>
    </source>
</evidence>
<gene>
    <name evidence="1" type="ORF">GOB81_06060</name>
</gene>
<evidence type="ECO:0000313" key="1">
    <source>
        <dbReference type="EMBL" id="NHN88190.1"/>
    </source>
</evidence>
<accession>A0ABX0K1R6</accession>
<comment type="caution">
    <text evidence="1">The sequence shown here is derived from an EMBL/GenBank/DDBJ whole genome shotgun (WGS) entry which is preliminary data.</text>
</comment>
<protein>
    <recommendedName>
        <fullName evidence="3">Lipoprotein</fullName>
    </recommendedName>
</protein>
<name>A0ABX0K1R6_9PROT</name>
<sequence length="147" mass="15336">MINKRIWPVVALAALTACSGPTKEQRRQLDSLVGKTEVDVVRTFGVPTRTYQAQGHVFLAYIDNQTSYTPGSMGWGWGWDGWGGGWGGGGMGMGGWGGGWGGGPGGWGGGWGGGGGFPPSYYSTVCQTTFEFVGGLVTGWTMRGDGC</sequence>
<dbReference type="EMBL" id="WOSY01000004">
    <property type="protein sequence ID" value="NHN88190.1"/>
    <property type="molecule type" value="Genomic_DNA"/>
</dbReference>
<dbReference type="PROSITE" id="PS51257">
    <property type="entry name" value="PROKAR_LIPOPROTEIN"/>
    <property type="match status" value="1"/>
</dbReference>
<keyword evidence="2" id="KW-1185">Reference proteome</keyword>
<dbReference type="Proteomes" id="UP000631653">
    <property type="component" value="Unassembled WGS sequence"/>
</dbReference>
<dbReference type="RefSeq" id="WP_173569466.1">
    <property type="nucleotide sequence ID" value="NZ_WOSY01000004.1"/>
</dbReference>
<proteinExistence type="predicted"/>
<evidence type="ECO:0008006" key="3">
    <source>
        <dbReference type="Google" id="ProtNLM"/>
    </source>
</evidence>